<accession>A0A9X3YND9</accession>
<dbReference type="EMBL" id="JAOVZO020000020">
    <property type="protein sequence ID" value="MDC8015502.1"/>
    <property type="molecule type" value="Genomic_DNA"/>
</dbReference>
<gene>
    <name evidence="3" type="ORF">OD750_023500</name>
</gene>
<organism evidence="3 4">
    <name type="scientific">Tahibacter soli</name>
    <dbReference type="NCBI Taxonomy" id="2983605"/>
    <lineage>
        <taxon>Bacteria</taxon>
        <taxon>Pseudomonadati</taxon>
        <taxon>Pseudomonadota</taxon>
        <taxon>Gammaproteobacteria</taxon>
        <taxon>Lysobacterales</taxon>
        <taxon>Rhodanobacteraceae</taxon>
        <taxon>Tahibacter</taxon>
    </lineage>
</organism>
<dbReference type="GO" id="GO:0051536">
    <property type="term" value="F:iron-sulfur cluster binding"/>
    <property type="evidence" value="ECO:0007669"/>
    <property type="project" value="InterPro"/>
</dbReference>
<dbReference type="RefSeq" id="WP_263540692.1">
    <property type="nucleotide sequence ID" value="NZ_JAOVZO020000020.1"/>
</dbReference>
<comment type="caution">
    <text evidence="3">The sequence shown here is derived from an EMBL/GenBank/DDBJ whole genome shotgun (WGS) entry which is preliminary data.</text>
</comment>
<dbReference type="SUPFAM" id="SSF54292">
    <property type="entry name" value="2Fe-2S ferredoxin-like"/>
    <property type="match status" value="1"/>
</dbReference>
<evidence type="ECO:0000256" key="1">
    <source>
        <dbReference type="ARBA" id="ARBA00023002"/>
    </source>
</evidence>
<protein>
    <submittedName>
        <fullName evidence="3">(2Fe-2S)-binding protein</fullName>
    </submittedName>
</protein>
<dbReference type="InterPro" id="IPR042204">
    <property type="entry name" value="2Fe-2S-bd_N"/>
</dbReference>
<keyword evidence="1" id="KW-0560">Oxidoreductase</keyword>
<evidence type="ECO:0000259" key="2">
    <source>
        <dbReference type="PROSITE" id="PS51085"/>
    </source>
</evidence>
<dbReference type="InterPro" id="IPR001041">
    <property type="entry name" value="2Fe-2S_ferredoxin-type"/>
</dbReference>
<dbReference type="GO" id="GO:0016491">
    <property type="term" value="F:oxidoreductase activity"/>
    <property type="evidence" value="ECO:0007669"/>
    <property type="project" value="UniProtKB-KW"/>
</dbReference>
<dbReference type="Pfam" id="PF13510">
    <property type="entry name" value="Fer2_4"/>
    <property type="match status" value="1"/>
</dbReference>
<reference evidence="3" key="1">
    <citation type="submission" date="2023-02" db="EMBL/GenBank/DDBJ databases">
        <title>Tahibacter soli sp. nov. isolated from soil.</title>
        <authorList>
            <person name="Baek J.H."/>
            <person name="Lee J.K."/>
            <person name="Choi D.G."/>
            <person name="Jeon C.O."/>
        </authorList>
    </citation>
    <scope>NUCLEOTIDE SEQUENCE</scope>
    <source>
        <strain evidence="3">BL</strain>
    </source>
</reference>
<keyword evidence="4" id="KW-1185">Reference proteome</keyword>
<proteinExistence type="predicted"/>
<dbReference type="AlphaFoldDB" id="A0A9X3YND9"/>
<dbReference type="Proteomes" id="UP001139971">
    <property type="component" value="Unassembled WGS sequence"/>
</dbReference>
<dbReference type="InterPro" id="IPR036010">
    <property type="entry name" value="2Fe-2S_ferredoxin-like_sf"/>
</dbReference>
<evidence type="ECO:0000313" key="4">
    <source>
        <dbReference type="Proteomes" id="UP001139971"/>
    </source>
</evidence>
<name>A0A9X3YND9_9GAMM</name>
<dbReference type="Gene3D" id="3.10.20.440">
    <property type="entry name" value="2Fe-2S iron-sulphur cluster binding domain, sarcosine oxidase, alpha subunit, N-terminal domain"/>
    <property type="match status" value="1"/>
</dbReference>
<evidence type="ECO:0000313" key="3">
    <source>
        <dbReference type="EMBL" id="MDC8015502.1"/>
    </source>
</evidence>
<dbReference type="PROSITE" id="PS51085">
    <property type="entry name" value="2FE2S_FER_2"/>
    <property type="match status" value="1"/>
</dbReference>
<sequence>MSATIAIRIDGRDVRVAAGISVAAAIAQAGVVATRRDVAGEPRAACCGMGVCFECRVRVDGEEALGCMARVAPGMEIVTDG</sequence>
<feature type="domain" description="2Fe-2S ferredoxin-type" evidence="2">
    <location>
        <begin position="3"/>
        <end position="81"/>
    </location>
</feature>